<accession>A0A955RI36</accession>
<feature type="compositionally biased region" description="Basic residues" evidence="1">
    <location>
        <begin position="195"/>
        <end position="206"/>
    </location>
</feature>
<reference evidence="2" key="1">
    <citation type="submission" date="2020-04" db="EMBL/GenBank/DDBJ databases">
        <authorList>
            <person name="Zhang T."/>
        </authorList>
    </citation>
    <scope>NUCLEOTIDE SEQUENCE</scope>
    <source>
        <strain evidence="2">HKST-UBA10</strain>
    </source>
</reference>
<feature type="region of interest" description="Disordered" evidence="1">
    <location>
        <begin position="171"/>
        <end position="206"/>
    </location>
</feature>
<dbReference type="Proteomes" id="UP000782843">
    <property type="component" value="Unassembled WGS sequence"/>
</dbReference>
<comment type="caution">
    <text evidence="2">The sequence shown here is derived from an EMBL/GenBank/DDBJ whole genome shotgun (WGS) entry which is preliminary data.</text>
</comment>
<name>A0A955RI36_9BACT</name>
<proteinExistence type="predicted"/>
<organism evidence="2 3">
    <name type="scientific">Candidatus Dojkabacteria bacterium</name>
    <dbReference type="NCBI Taxonomy" id="2099670"/>
    <lineage>
        <taxon>Bacteria</taxon>
        <taxon>Candidatus Dojkabacteria</taxon>
    </lineage>
</organism>
<gene>
    <name evidence="2" type="ORF">KC660_01045</name>
</gene>
<protein>
    <submittedName>
        <fullName evidence="2">DUF1269 domain-containing protein</fullName>
    </submittedName>
</protein>
<dbReference type="AlphaFoldDB" id="A0A955RI36"/>
<evidence type="ECO:0000256" key="1">
    <source>
        <dbReference type="SAM" id="MobiDB-lite"/>
    </source>
</evidence>
<evidence type="ECO:0000313" key="2">
    <source>
        <dbReference type="EMBL" id="MCA9381975.1"/>
    </source>
</evidence>
<evidence type="ECO:0000313" key="3">
    <source>
        <dbReference type="Proteomes" id="UP000782843"/>
    </source>
</evidence>
<feature type="compositionally biased region" description="Basic and acidic residues" evidence="1">
    <location>
        <begin position="171"/>
        <end position="183"/>
    </location>
</feature>
<sequence length="206" mass="22039">MFGPIQFTIISFDSDDVAGELIEQVNAVRTAGVIRLIDFLFVTKSAQGGLMEYQSTDLTPEEREEWGGVVGGLIGLGAGGIEGMAEGYEMGHVMVSQNDFGLLAEDLRVVLQDIPAGSAAMVVLFEHAWALPLKEAIVESGGELVAQGLISPLDLVEVGAELAAAVEAEKEIEAEDRMRESAKKVRSTKSATKTKTAKKTRKTTKK</sequence>
<reference evidence="2" key="2">
    <citation type="journal article" date="2021" name="Microbiome">
        <title>Successional dynamics and alternative stable states in a saline activated sludge microbial community over 9 years.</title>
        <authorList>
            <person name="Wang Y."/>
            <person name="Ye J."/>
            <person name="Ju F."/>
            <person name="Liu L."/>
            <person name="Boyd J.A."/>
            <person name="Deng Y."/>
            <person name="Parks D.H."/>
            <person name="Jiang X."/>
            <person name="Yin X."/>
            <person name="Woodcroft B.J."/>
            <person name="Tyson G.W."/>
            <person name="Hugenholtz P."/>
            <person name="Polz M.F."/>
            <person name="Zhang T."/>
        </authorList>
    </citation>
    <scope>NUCLEOTIDE SEQUENCE</scope>
    <source>
        <strain evidence="2">HKST-UBA10</strain>
    </source>
</reference>
<dbReference type="EMBL" id="JAGQLG010000033">
    <property type="protein sequence ID" value="MCA9381975.1"/>
    <property type="molecule type" value="Genomic_DNA"/>
</dbReference>